<dbReference type="RefSeq" id="WP_120554001.1">
    <property type="nucleotide sequence ID" value="NZ_RAWK01000015.1"/>
</dbReference>
<reference evidence="4" key="1">
    <citation type="submission" date="2018-09" db="EMBL/GenBank/DDBJ databases">
        <authorList>
            <person name="Livingstone P.G."/>
            <person name="Whitworth D.E."/>
        </authorList>
    </citation>
    <scope>NUCLEOTIDE SEQUENCE [LARGE SCALE GENOMIC DNA]</scope>
    <source>
        <strain evidence="4">AB050A</strain>
    </source>
</reference>
<proteinExistence type="predicted"/>
<name>A0A3A8R814_9BACT</name>
<dbReference type="OrthoDB" id="5381784at2"/>
<feature type="transmembrane region" description="Helical" evidence="1">
    <location>
        <begin position="188"/>
        <end position="210"/>
    </location>
</feature>
<feature type="transmembrane region" description="Helical" evidence="1">
    <location>
        <begin position="135"/>
        <end position="159"/>
    </location>
</feature>
<sequence length="342" mass="37540">MFARVASSAVLLVFVLLWTGITVAIDLLATANMVRQVQAERWPSVPGTITRSEVEAVRSSKGGTTYGPKVAYRYSVDGQRYEGGTDRSAAWRTSNPRDAERQVARFPIGATVPVYYQPGKPSETVLQPGLRSTDLFVLMILLPFNLVALWLGALVGWALMPEPPLVSPFVREDGSEGVTLERQSMLSWVFLAMGGSALACVVIAGIAGGLNAPLPVGMGAWGVVIACGVLAGRWVRARRKAGHYDLRIHAQAKSLSLPPFSGREHRLDLRWRDTRSLRVEPRVHERKGRKETRYALAIEYATTDGLEQQTDIASFTRQEQAEALADWLGARLPHLDRPSRAA</sequence>
<dbReference type="Proteomes" id="UP000267003">
    <property type="component" value="Unassembled WGS sequence"/>
</dbReference>
<feature type="transmembrane region" description="Helical" evidence="1">
    <location>
        <begin position="216"/>
        <end position="235"/>
    </location>
</feature>
<keyword evidence="4" id="KW-1185">Reference proteome</keyword>
<gene>
    <name evidence="3" type="ORF">D7W81_04155</name>
</gene>
<evidence type="ECO:0000256" key="1">
    <source>
        <dbReference type="SAM" id="Phobius"/>
    </source>
</evidence>
<feature type="domain" description="DUF3592" evidence="2">
    <location>
        <begin position="45"/>
        <end position="130"/>
    </location>
</feature>
<evidence type="ECO:0000313" key="4">
    <source>
        <dbReference type="Proteomes" id="UP000267003"/>
    </source>
</evidence>
<keyword evidence="1" id="KW-1133">Transmembrane helix</keyword>
<comment type="caution">
    <text evidence="3">The sequence shown here is derived from an EMBL/GenBank/DDBJ whole genome shotgun (WGS) entry which is preliminary data.</text>
</comment>
<organism evidence="3 4">
    <name type="scientific">Corallococcus aberystwythensis</name>
    <dbReference type="NCBI Taxonomy" id="2316722"/>
    <lineage>
        <taxon>Bacteria</taxon>
        <taxon>Pseudomonadati</taxon>
        <taxon>Myxococcota</taxon>
        <taxon>Myxococcia</taxon>
        <taxon>Myxococcales</taxon>
        <taxon>Cystobacterineae</taxon>
        <taxon>Myxococcaceae</taxon>
        <taxon>Corallococcus</taxon>
    </lineage>
</organism>
<dbReference type="EMBL" id="RAWK01000015">
    <property type="protein sequence ID" value="RKH73412.1"/>
    <property type="molecule type" value="Genomic_DNA"/>
</dbReference>
<dbReference type="InterPro" id="IPR021994">
    <property type="entry name" value="DUF3592"/>
</dbReference>
<keyword evidence="1" id="KW-0472">Membrane</keyword>
<dbReference type="AlphaFoldDB" id="A0A3A8R814"/>
<accession>A0A3A8R814</accession>
<dbReference type="Pfam" id="PF12158">
    <property type="entry name" value="DUF3592"/>
    <property type="match status" value="1"/>
</dbReference>
<protein>
    <submittedName>
        <fullName evidence="3">DUF3592 domain-containing protein</fullName>
    </submittedName>
</protein>
<keyword evidence="1" id="KW-0812">Transmembrane</keyword>
<evidence type="ECO:0000259" key="2">
    <source>
        <dbReference type="Pfam" id="PF12158"/>
    </source>
</evidence>
<evidence type="ECO:0000313" key="3">
    <source>
        <dbReference type="EMBL" id="RKH73412.1"/>
    </source>
</evidence>